<comment type="caution">
    <text evidence="1">The sequence shown here is derived from an EMBL/GenBank/DDBJ whole genome shotgun (WGS) entry which is preliminary data.</text>
</comment>
<evidence type="ECO:0000313" key="2">
    <source>
        <dbReference type="Proteomes" id="UP001208570"/>
    </source>
</evidence>
<sequence length="94" mass="10899">MSQNEGETIDSFHTRLRQRAVNCEFPDVDQEIRCQILRRPKHKKLRTYTIEQPGKNITDILTYARALEVTEHTQYIGKADSSVKVSVNMMPHGQ</sequence>
<name>A0AAD9J2S6_9ANNE</name>
<accession>A0AAD9J2S6</accession>
<reference evidence="1" key="1">
    <citation type="journal article" date="2023" name="Mol. Biol. Evol.">
        <title>Third-Generation Sequencing Reveals the Adaptive Role of the Epigenome in Three Deep-Sea Polychaetes.</title>
        <authorList>
            <person name="Perez M."/>
            <person name="Aroh O."/>
            <person name="Sun Y."/>
            <person name="Lan Y."/>
            <person name="Juniper S.K."/>
            <person name="Young C.R."/>
            <person name="Angers B."/>
            <person name="Qian P.Y."/>
        </authorList>
    </citation>
    <scope>NUCLEOTIDE SEQUENCE</scope>
    <source>
        <strain evidence="1">P08H-3</strain>
    </source>
</reference>
<dbReference type="EMBL" id="JAODUP010000691">
    <property type="protein sequence ID" value="KAK2145264.1"/>
    <property type="molecule type" value="Genomic_DNA"/>
</dbReference>
<evidence type="ECO:0000313" key="1">
    <source>
        <dbReference type="EMBL" id="KAK2145264.1"/>
    </source>
</evidence>
<keyword evidence="2" id="KW-1185">Reference proteome</keyword>
<dbReference type="AlphaFoldDB" id="A0AAD9J2S6"/>
<proteinExistence type="predicted"/>
<gene>
    <name evidence="1" type="ORF">LSH36_691g01034</name>
</gene>
<organism evidence="1 2">
    <name type="scientific">Paralvinella palmiformis</name>
    <dbReference type="NCBI Taxonomy" id="53620"/>
    <lineage>
        <taxon>Eukaryota</taxon>
        <taxon>Metazoa</taxon>
        <taxon>Spiralia</taxon>
        <taxon>Lophotrochozoa</taxon>
        <taxon>Annelida</taxon>
        <taxon>Polychaeta</taxon>
        <taxon>Sedentaria</taxon>
        <taxon>Canalipalpata</taxon>
        <taxon>Terebellida</taxon>
        <taxon>Terebelliformia</taxon>
        <taxon>Alvinellidae</taxon>
        <taxon>Paralvinella</taxon>
    </lineage>
</organism>
<dbReference type="Proteomes" id="UP001208570">
    <property type="component" value="Unassembled WGS sequence"/>
</dbReference>
<protein>
    <submittedName>
        <fullName evidence="1">Uncharacterized protein</fullName>
    </submittedName>
</protein>